<reference evidence="2" key="1">
    <citation type="submission" date="2009-06" db="EMBL/GenBank/DDBJ databases">
        <authorList>
            <consortium name="US DOE Joint Genome Institute (JGI-PGF)"/>
            <person name="Lucas S."/>
            <person name="Copeland A."/>
            <person name="Lapidus A."/>
            <person name="Glavina del Rio T."/>
            <person name="Dalin E."/>
            <person name="Tice H."/>
            <person name="Bruce D."/>
            <person name="Goodwin L."/>
            <person name="Pitluck S."/>
            <person name="Kyrpides N."/>
            <person name="Mavromatis K."/>
            <person name="Ivanova N."/>
            <person name="Saunders E."/>
            <person name="Brettin T."/>
            <person name="Detter J.C."/>
            <person name="Han C."/>
            <person name="Larimer F."/>
            <person name="Land M."/>
            <person name="Hauser L."/>
            <person name="Markowitz V."/>
            <person name="Cheng J.-F."/>
            <person name="Hugenholtz P."/>
            <person name="Woyke T."/>
            <person name="Wu D."/>
            <person name="Gronow S."/>
            <person name="Klenk H.-P."/>
            <person name="Eisen J.A."/>
        </authorList>
    </citation>
    <scope>NUCLEOTIDE SEQUENCE</scope>
    <source>
        <strain evidence="2">Eklund 17B</strain>
    </source>
</reference>
<keyword evidence="1" id="KW-0812">Transmembrane</keyword>
<dbReference type="KEGG" id="cbk:CLL_A2038"/>
<dbReference type="HOGENOM" id="CLU_3214318_0_0_9"/>
<reference evidence="2" key="2">
    <citation type="submission" date="2009-08" db="EMBL/GenBank/DDBJ databases">
        <authorList>
            <person name="Shrivastava S."/>
            <person name="Brinkac L.M."/>
            <person name="Dodson R.J."/>
            <person name="Harkins D.M."/>
            <person name="Durkin A.S."/>
            <person name="Sutton G."/>
        </authorList>
    </citation>
    <scope>NUCLEOTIDE SEQUENCE</scope>
    <source>
        <strain evidence="2">Eklund 17B</strain>
    </source>
</reference>
<accession>B2TMB0</accession>
<keyword evidence="1" id="KW-1133">Transmembrane helix</keyword>
<feature type="transmembrane region" description="Helical" evidence="1">
    <location>
        <begin position="6"/>
        <end position="29"/>
    </location>
</feature>
<keyword evidence="1" id="KW-0472">Membrane</keyword>
<dbReference type="AlphaFoldDB" id="B2TMB0"/>
<gene>
    <name evidence="2" type="ordered locus">CLL_A2038</name>
</gene>
<protein>
    <submittedName>
        <fullName evidence="2">Uncharacterized protein</fullName>
    </submittedName>
</protein>
<organism evidence="2">
    <name type="scientific">Clostridium botulinum (strain Eklund 17B / Type B)</name>
    <dbReference type="NCBI Taxonomy" id="935198"/>
    <lineage>
        <taxon>Bacteria</taxon>
        <taxon>Bacillati</taxon>
        <taxon>Bacillota</taxon>
        <taxon>Clostridia</taxon>
        <taxon>Eubacteriales</taxon>
        <taxon>Clostridiaceae</taxon>
        <taxon>Clostridium</taxon>
    </lineage>
</organism>
<dbReference type="EMBL" id="CP001056">
    <property type="protein sequence ID" value="ACD23693.1"/>
    <property type="molecule type" value="Genomic_DNA"/>
</dbReference>
<evidence type="ECO:0000256" key="1">
    <source>
        <dbReference type="SAM" id="Phobius"/>
    </source>
</evidence>
<proteinExistence type="predicted"/>
<sequence>MFYVATLFVALNLTIHLILIIYLSNKVFLPTIIIKNKIKAISNL</sequence>
<name>B2TMB0_CLOBB</name>
<evidence type="ECO:0000313" key="2">
    <source>
        <dbReference type="EMBL" id="ACD23693.1"/>
    </source>
</evidence>